<dbReference type="InterPro" id="IPR015864">
    <property type="entry name" value="FAD_synthase"/>
</dbReference>
<evidence type="ECO:0000256" key="7">
    <source>
        <dbReference type="ARBA" id="ARBA00022695"/>
    </source>
</evidence>
<keyword evidence="4 15" id="KW-0285">Flavoprotein</keyword>
<evidence type="ECO:0000256" key="14">
    <source>
        <dbReference type="ARBA" id="ARBA00049494"/>
    </source>
</evidence>
<dbReference type="EC" id="2.7.7.2" evidence="15"/>
<keyword evidence="9 15" id="KW-0418">Kinase</keyword>
<dbReference type="UniPathway" id="UPA00277">
    <property type="reaction ID" value="UER00407"/>
</dbReference>
<evidence type="ECO:0000256" key="12">
    <source>
        <dbReference type="ARBA" id="ARBA00023268"/>
    </source>
</evidence>
<evidence type="ECO:0000256" key="5">
    <source>
        <dbReference type="ARBA" id="ARBA00022643"/>
    </source>
</evidence>
<dbReference type="InterPro" id="IPR023468">
    <property type="entry name" value="Riboflavin_kinase"/>
</dbReference>
<name>A0A845M332_9RHOB</name>
<evidence type="ECO:0000259" key="16">
    <source>
        <dbReference type="SMART" id="SM00904"/>
    </source>
</evidence>
<keyword evidence="8 15" id="KW-0547">Nucleotide-binding</keyword>
<dbReference type="InterPro" id="IPR023465">
    <property type="entry name" value="Riboflavin_kinase_dom_sf"/>
</dbReference>
<evidence type="ECO:0000256" key="1">
    <source>
        <dbReference type="ARBA" id="ARBA00002121"/>
    </source>
</evidence>
<evidence type="ECO:0000256" key="3">
    <source>
        <dbReference type="ARBA" id="ARBA00005201"/>
    </source>
</evidence>
<dbReference type="NCBIfam" id="TIGR00083">
    <property type="entry name" value="ribF"/>
    <property type="match status" value="1"/>
</dbReference>
<comment type="similarity">
    <text evidence="15">Belongs to the ribF family.</text>
</comment>
<protein>
    <recommendedName>
        <fullName evidence="15">Riboflavin biosynthesis protein</fullName>
    </recommendedName>
    <domain>
        <recommendedName>
            <fullName evidence="15">Riboflavin kinase</fullName>
            <ecNumber evidence="15">2.7.1.26</ecNumber>
        </recommendedName>
        <alternativeName>
            <fullName evidence="15">Flavokinase</fullName>
        </alternativeName>
    </domain>
    <domain>
        <recommendedName>
            <fullName evidence="15">FMN adenylyltransferase</fullName>
            <ecNumber evidence="15">2.7.7.2</ecNumber>
        </recommendedName>
        <alternativeName>
            <fullName evidence="15">FAD pyrophosphorylase</fullName>
        </alternativeName>
        <alternativeName>
            <fullName evidence="15">FAD synthase</fullName>
        </alternativeName>
    </domain>
</protein>
<dbReference type="GO" id="GO:0003919">
    <property type="term" value="F:FMN adenylyltransferase activity"/>
    <property type="evidence" value="ECO:0007669"/>
    <property type="project" value="UniProtKB-UniRule"/>
</dbReference>
<keyword evidence="10 15" id="KW-0274">FAD</keyword>
<comment type="function">
    <text evidence="1">Catalyzes the phosphorylation of riboflavin to FMN followed by the adenylation of FMN to FAD.</text>
</comment>
<dbReference type="AlphaFoldDB" id="A0A845M332"/>
<evidence type="ECO:0000256" key="2">
    <source>
        <dbReference type="ARBA" id="ARBA00004726"/>
    </source>
</evidence>
<dbReference type="Pfam" id="PF01687">
    <property type="entry name" value="Flavokinase"/>
    <property type="match status" value="1"/>
</dbReference>
<dbReference type="EC" id="2.7.1.26" evidence="15"/>
<dbReference type="NCBIfam" id="NF004160">
    <property type="entry name" value="PRK05627.1-3"/>
    <property type="match status" value="1"/>
</dbReference>
<dbReference type="InterPro" id="IPR002606">
    <property type="entry name" value="Riboflavin_kinase_bac"/>
</dbReference>
<dbReference type="UniPathway" id="UPA00276">
    <property type="reaction ID" value="UER00406"/>
</dbReference>
<evidence type="ECO:0000256" key="13">
    <source>
        <dbReference type="ARBA" id="ARBA00047880"/>
    </source>
</evidence>
<evidence type="ECO:0000256" key="9">
    <source>
        <dbReference type="ARBA" id="ARBA00022777"/>
    </source>
</evidence>
<dbReference type="GO" id="GO:0005524">
    <property type="term" value="F:ATP binding"/>
    <property type="evidence" value="ECO:0007669"/>
    <property type="project" value="UniProtKB-UniRule"/>
</dbReference>
<evidence type="ECO:0000256" key="6">
    <source>
        <dbReference type="ARBA" id="ARBA00022679"/>
    </source>
</evidence>
<evidence type="ECO:0000256" key="8">
    <source>
        <dbReference type="ARBA" id="ARBA00022741"/>
    </source>
</evidence>
<evidence type="ECO:0000313" key="17">
    <source>
        <dbReference type="EMBL" id="MZR14770.1"/>
    </source>
</evidence>
<evidence type="ECO:0000313" key="18">
    <source>
        <dbReference type="Proteomes" id="UP000467322"/>
    </source>
</evidence>
<dbReference type="InterPro" id="IPR015865">
    <property type="entry name" value="Riboflavin_kinase_bac/euk"/>
</dbReference>
<dbReference type="CDD" id="cd02064">
    <property type="entry name" value="FAD_synthetase_N"/>
    <property type="match status" value="1"/>
</dbReference>
<sequence>MRIIRDFQFVDEQDRGASAAIGNFDGVHRGHQFVIDIARREAKALGAPLGVMTFEPHPREYFAPGGPPFRLMNAEARANRLEWLGVDRLYELTFNDTLSALTPEAFARRVIVEGLGLRHVVVGADFHFGAKRAGTPDTLTALGEEMGFGVTIAPLMHDDSVEISSTAIRTALSEGRPRDAARMLGHWHRVDGVVIRGDQRGRDLGYPTINMSIAGLHPPRYGVYAVKADVLTGPHAGAYGGAASIGVRPTFGENLPNIETFLFDFQGDLYGEHISVALVDYLRPEEKFDGLDALIAQMDDDCAKARAVLAAL</sequence>
<dbReference type="PIRSF" id="PIRSF004491">
    <property type="entry name" value="FAD_Synth"/>
    <property type="match status" value="1"/>
</dbReference>
<accession>A0A845M332</accession>
<evidence type="ECO:0000256" key="4">
    <source>
        <dbReference type="ARBA" id="ARBA00022630"/>
    </source>
</evidence>
<keyword evidence="6 15" id="KW-0808">Transferase</keyword>
<keyword evidence="12" id="KW-0511">Multifunctional enzyme</keyword>
<dbReference type="SMART" id="SM00904">
    <property type="entry name" value="Flavokinase"/>
    <property type="match status" value="1"/>
</dbReference>
<dbReference type="GO" id="GO:0008531">
    <property type="term" value="F:riboflavin kinase activity"/>
    <property type="evidence" value="ECO:0007669"/>
    <property type="project" value="UniProtKB-UniRule"/>
</dbReference>
<dbReference type="EMBL" id="WTUX01000019">
    <property type="protein sequence ID" value="MZR14770.1"/>
    <property type="molecule type" value="Genomic_DNA"/>
</dbReference>
<keyword evidence="11 15" id="KW-0067">ATP-binding</keyword>
<dbReference type="Proteomes" id="UP000467322">
    <property type="component" value="Unassembled WGS sequence"/>
</dbReference>
<keyword evidence="18" id="KW-1185">Reference proteome</keyword>
<dbReference type="PANTHER" id="PTHR22749:SF6">
    <property type="entry name" value="RIBOFLAVIN KINASE"/>
    <property type="match status" value="1"/>
</dbReference>
<dbReference type="RefSeq" id="WP_161352871.1">
    <property type="nucleotide sequence ID" value="NZ_WTUX01000019.1"/>
</dbReference>
<dbReference type="InterPro" id="IPR014729">
    <property type="entry name" value="Rossmann-like_a/b/a_fold"/>
</dbReference>
<comment type="caution">
    <text evidence="17">The sequence shown here is derived from an EMBL/GenBank/DDBJ whole genome shotgun (WGS) entry which is preliminary data.</text>
</comment>
<keyword evidence="7 15" id="KW-0548">Nucleotidyltransferase</keyword>
<dbReference type="Gene3D" id="2.40.30.30">
    <property type="entry name" value="Riboflavin kinase-like"/>
    <property type="match status" value="1"/>
</dbReference>
<keyword evidence="5 15" id="KW-0288">FMN</keyword>
<dbReference type="FunFam" id="3.40.50.620:FF:000021">
    <property type="entry name" value="Riboflavin biosynthesis protein"/>
    <property type="match status" value="1"/>
</dbReference>
<dbReference type="GO" id="GO:0009398">
    <property type="term" value="P:FMN biosynthetic process"/>
    <property type="evidence" value="ECO:0007669"/>
    <property type="project" value="UniProtKB-UniRule"/>
</dbReference>
<dbReference type="SUPFAM" id="SSF82114">
    <property type="entry name" value="Riboflavin kinase-like"/>
    <property type="match status" value="1"/>
</dbReference>
<evidence type="ECO:0000256" key="10">
    <source>
        <dbReference type="ARBA" id="ARBA00022827"/>
    </source>
</evidence>
<organism evidence="17 18">
    <name type="scientific">Maritimibacter harenae</name>
    <dbReference type="NCBI Taxonomy" id="2606218"/>
    <lineage>
        <taxon>Bacteria</taxon>
        <taxon>Pseudomonadati</taxon>
        <taxon>Pseudomonadota</taxon>
        <taxon>Alphaproteobacteria</taxon>
        <taxon>Rhodobacterales</taxon>
        <taxon>Roseobacteraceae</taxon>
        <taxon>Maritimibacter</taxon>
    </lineage>
</organism>
<proteinExistence type="inferred from homology"/>
<comment type="pathway">
    <text evidence="2 15">Cofactor biosynthesis; FAD biosynthesis; FAD from FMN: step 1/1.</text>
</comment>
<reference evidence="17 18" key="1">
    <citation type="submission" date="2019-12" db="EMBL/GenBank/DDBJ databases">
        <title>Maritimibacter sp. nov. sp. isolated from sea sand.</title>
        <authorList>
            <person name="Kim J."/>
            <person name="Jeong S.E."/>
            <person name="Jung H.S."/>
            <person name="Jeon C.O."/>
        </authorList>
    </citation>
    <scope>NUCLEOTIDE SEQUENCE [LARGE SCALE GENOMIC DNA]</scope>
    <source>
        <strain evidence="17 18">DP07</strain>
    </source>
</reference>
<gene>
    <name evidence="17" type="ORF">GQE99_17250</name>
</gene>
<feature type="domain" description="Riboflavin kinase" evidence="16">
    <location>
        <begin position="183"/>
        <end position="310"/>
    </location>
</feature>
<dbReference type="SUPFAM" id="SSF52374">
    <property type="entry name" value="Nucleotidylyl transferase"/>
    <property type="match status" value="1"/>
</dbReference>
<comment type="pathway">
    <text evidence="3 15">Cofactor biosynthesis; FMN biosynthesis; FMN from riboflavin (ATP route): step 1/1.</text>
</comment>
<dbReference type="GO" id="GO:0006747">
    <property type="term" value="P:FAD biosynthetic process"/>
    <property type="evidence" value="ECO:0007669"/>
    <property type="project" value="UniProtKB-UniRule"/>
</dbReference>
<dbReference type="Gene3D" id="3.40.50.620">
    <property type="entry name" value="HUPs"/>
    <property type="match status" value="1"/>
</dbReference>
<evidence type="ECO:0000256" key="11">
    <source>
        <dbReference type="ARBA" id="ARBA00022840"/>
    </source>
</evidence>
<comment type="catalytic activity">
    <reaction evidence="14 15">
        <text>FMN + ATP + H(+) = FAD + diphosphate</text>
        <dbReference type="Rhea" id="RHEA:17237"/>
        <dbReference type="ChEBI" id="CHEBI:15378"/>
        <dbReference type="ChEBI" id="CHEBI:30616"/>
        <dbReference type="ChEBI" id="CHEBI:33019"/>
        <dbReference type="ChEBI" id="CHEBI:57692"/>
        <dbReference type="ChEBI" id="CHEBI:58210"/>
        <dbReference type="EC" id="2.7.7.2"/>
    </reaction>
</comment>
<evidence type="ECO:0000256" key="15">
    <source>
        <dbReference type="PIRNR" id="PIRNR004491"/>
    </source>
</evidence>
<dbReference type="Pfam" id="PF06574">
    <property type="entry name" value="FAD_syn"/>
    <property type="match status" value="1"/>
</dbReference>
<dbReference type="GO" id="GO:0009231">
    <property type="term" value="P:riboflavin biosynthetic process"/>
    <property type="evidence" value="ECO:0007669"/>
    <property type="project" value="InterPro"/>
</dbReference>
<dbReference type="PANTHER" id="PTHR22749">
    <property type="entry name" value="RIBOFLAVIN KINASE/FMN ADENYLYLTRANSFERASE"/>
    <property type="match status" value="1"/>
</dbReference>
<comment type="catalytic activity">
    <reaction evidence="13 15">
        <text>riboflavin + ATP = FMN + ADP + H(+)</text>
        <dbReference type="Rhea" id="RHEA:14357"/>
        <dbReference type="ChEBI" id="CHEBI:15378"/>
        <dbReference type="ChEBI" id="CHEBI:30616"/>
        <dbReference type="ChEBI" id="CHEBI:57986"/>
        <dbReference type="ChEBI" id="CHEBI:58210"/>
        <dbReference type="ChEBI" id="CHEBI:456216"/>
        <dbReference type="EC" id="2.7.1.26"/>
    </reaction>
</comment>
<dbReference type="NCBIfam" id="NF004159">
    <property type="entry name" value="PRK05627.1-2"/>
    <property type="match status" value="1"/>
</dbReference>